<evidence type="ECO:0000256" key="4">
    <source>
        <dbReference type="ARBA" id="ARBA00022989"/>
    </source>
</evidence>
<dbReference type="Proteomes" id="UP000257014">
    <property type="component" value="Unassembled WGS sequence"/>
</dbReference>
<evidence type="ECO:0000313" key="8">
    <source>
        <dbReference type="EMBL" id="REJ26152.1"/>
    </source>
</evidence>
<name>A0A3E0K0A4_9BACI</name>
<evidence type="ECO:0000256" key="3">
    <source>
        <dbReference type="ARBA" id="ARBA00022692"/>
    </source>
</evidence>
<evidence type="ECO:0000256" key="1">
    <source>
        <dbReference type="ARBA" id="ARBA00004651"/>
    </source>
</evidence>
<feature type="transmembrane region" description="Helical" evidence="6">
    <location>
        <begin position="84"/>
        <end position="104"/>
    </location>
</feature>
<protein>
    <recommendedName>
        <fullName evidence="7">SSD domain-containing protein</fullName>
    </recommendedName>
</protein>
<evidence type="ECO:0000259" key="7">
    <source>
        <dbReference type="PROSITE" id="PS50156"/>
    </source>
</evidence>
<dbReference type="InterPro" id="IPR050545">
    <property type="entry name" value="Mycobact_MmpL"/>
</dbReference>
<feature type="transmembrane region" description="Helical" evidence="6">
    <location>
        <begin position="256"/>
        <end position="273"/>
    </location>
</feature>
<reference evidence="8 9" key="1">
    <citation type="submission" date="2018-03" db="EMBL/GenBank/DDBJ databases">
        <authorList>
            <person name="Keele B.F."/>
        </authorList>
    </citation>
    <scope>NUCLEOTIDE SEQUENCE [LARGE SCALE GENOMIC DNA]</scope>
    <source>
        <strain evidence="8">ZCTH4_d</strain>
    </source>
</reference>
<feature type="transmembrane region" description="Helical" evidence="6">
    <location>
        <begin position="629"/>
        <end position="648"/>
    </location>
</feature>
<keyword evidence="5 6" id="KW-0472">Membrane</keyword>
<proteinExistence type="predicted"/>
<evidence type="ECO:0000256" key="5">
    <source>
        <dbReference type="ARBA" id="ARBA00023136"/>
    </source>
</evidence>
<sequence length="805" mass="87522">MTDGQSFSCGVLVRSRMFEDKGDPVYRLALSSQPYGPASRNWPLERGRMEMLRMLRNLLKKDVPAATAARMGMLRMLADWVTRYPLLVVAGWLILTIALLPFTWNMGQRLTGELTPPAHSQALEVQRLISRNMPDAGKQQLVLTLHSEEHAVGTPEFEAGLDTLLEKIRGVPGVDRIITHRDLGFERLGPSGQEYSAILLSMDISSLEKAQQAVESIRETLKEWNSAFEVNVTGLPAVAIDLSEVSESDVGRAEQTALPVTSILLVAAFGALLSALIPPLVGWIAVILALGAIALLSRAYPVHSLAQTVTVMLGLAAGIDYCLLMVTRFREEMDKGQSPREAAMRSVTTAGRAIVLSGIMVAVSLVALLFPPLNLVRSIGMAGIVVILFSVLVAVTLVPALLTLLGARINWPKAIYRWFAPSIKGKGWERLAGCIAARPGRWAAVATLFLLALGLPLGRIEIYNEGVQNLSPSVESRKGVEALKHLDLDGMLDRVDVLVDLGEGNTFYGTPAVEQAARLTKELESAIGKGIVLGPAPSKIPEDALRKLYASPPVENAFPIPEAARYISESGRFLLFRVMPEDALGAQTRDSFVRQVRDLARQSFAKASVFLGGDPVAFQDFDRALYRNFPVAVALVLLLTFLFLFAVFRSPYVAMVAVAGNLFVLAASMGALVAVFQWELGHAAVHPMVPVIVFAITFGLSMDYQVFLLSRVWEFHLEGKPLRDAIVNGVSCTARIITFAALIMGVVFATFMISDVMTVKMLGFGLAAAVLLDATIARLILMPALLALGQRFIRRKGEPSAFLHH</sequence>
<dbReference type="Pfam" id="PF03176">
    <property type="entry name" value="MMPL"/>
    <property type="match status" value="2"/>
</dbReference>
<dbReference type="EMBL" id="QEWE01000028">
    <property type="protein sequence ID" value="REJ26152.1"/>
    <property type="molecule type" value="Genomic_DNA"/>
</dbReference>
<feature type="transmembrane region" description="Helical" evidence="6">
    <location>
        <begin position="765"/>
        <end position="788"/>
    </location>
</feature>
<feature type="transmembrane region" description="Helical" evidence="6">
    <location>
        <begin position="688"/>
        <end position="713"/>
    </location>
</feature>
<feature type="domain" description="SSD" evidence="7">
    <location>
        <begin position="285"/>
        <end position="404"/>
    </location>
</feature>
<comment type="caution">
    <text evidence="8">The sequence shown here is derived from an EMBL/GenBank/DDBJ whole genome shotgun (WGS) entry which is preliminary data.</text>
</comment>
<keyword evidence="4 6" id="KW-1133">Transmembrane helix</keyword>
<dbReference type="PROSITE" id="PS50156">
    <property type="entry name" value="SSD"/>
    <property type="match status" value="1"/>
</dbReference>
<evidence type="ECO:0000256" key="2">
    <source>
        <dbReference type="ARBA" id="ARBA00022475"/>
    </source>
</evidence>
<accession>A0A3E0K0A4</accession>
<feature type="transmembrane region" description="Helical" evidence="6">
    <location>
        <begin position="725"/>
        <end position="753"/>
    </location>
</feature>
<keyword evidence="3 6" id="KW-0812">Transmembrane</keyword>
<evidence type="ECO:0000313" key="9">
    <source>
        <dbReference type="Proteomes" id="UP000257014"/>
    </source>
</evidence>
<dbReference type="PANTHER" id="PTHR33406">
    <property type="entry name" value="MEMBRANE PROTEIN MJ1562-RELATED"/>
    <property type="match status" value="1"/>
</dbReference>
<dbReference type="Gene3D" id="1.20.1640.10">
    <property type="entry name" value="Multidrug efflux transporter AcrB transmembrane domain"/>
    <property type="match status" value="2"/>
</dbReference>
<feature type="transmembrane region" description="Helical" evidence="6">
    <location>
        <begin position="440"/>
        <end position="458"/>
    </location>
</feature>
<feature type="transmembrane region" description="Helical" evidence="6">
    <location>
        <begin position="350"/>
        <end position="370"/>
    </location>
</feature>
<feature type="transmembrane region" description="Helical" evidence="6">
    <location>
        <begin position="655"/>
        <end position="676"/>
    </location>
</feature>
<dbReference type="GO" id="GO:0005886">
    <property type="term" value="C:plasma membrane"/>
    <property type="evidence" value="ECO:0007669"/>
    <property type="project" value="UniProtKB-SubCell"/>
</dbReference>
<comment type="subcellular location">
    <subcellularLocation>
        <location evidence="1">Cell membrane</location>
        <topology evidence="1">Multi-pass membrane protein</topology>
    </subcellularLocation>
</comment>
<feature type="transmembrane region" description="Helical" evidence="6">
    <location>
        <begin position="382"/>
        <end position="407"/>
    </location>
</feature>
<dbReference type="InterPro" id="IPR000731">
    <property type="entry name" value="SSD"/>
</dbReference>
<evidence type="ECO:0000256" key="6">
    <source>
        <dbReference type="SAM" id="Phobius"/>
    </source>
</evidence>
<dbReference type="InterPro" id="IPR004869">
    <property type="entry name" value="MMPL_dom"/>
</dbReference>
<feature type="transmembrane region" description="Helical" evidence="6">
    <location>
        <begin position="306"/>
        <end position="329"/>
    </location>
</feature>
<dbReference type="PANTHER" id="PTHR33406:SF13">
    <property type="entry name" value="MEMBRANE PROTEIN YDFJ"/>
    <property type="match status" value="1"/>
</dbReference>
<keyword evidence="2" id="KW-1003">Cell membrane</keyword>
<dbReference type="SUPFAM" id="SSF82866">
    <property type="entry name" value="Multidrug efflux transporter AcrB transmembrane domain"/>
    <property type="match status" value="2"/>
</dbReference>
<dbReference type="AlphaFoldDB" id="A0A3E0K0A4"/>
<gene>
    <name evidence="8" type="ORF">C6P37_14135</name>
</gene>
<organism evidence="8 9">
    <name type="scientific">Caldibacillus debilis</name>
    <dbReference type="NCBI Taxonomy" id="301148"/>
    <lineage>
        <taxon>Bacteria</taxon>
        <taxon>Bacillati</taxon>
        <taxon>Bacillota</taxon>
        <taxon>Bacilli</taxon>
        <taxon>Bacillales</taxon>
        <taxon>Bacillaceae</taxon>
        <taxon>Caldibacillus</taxon>
    </lineage>
</organism>